<sequence>MSAPLRLVVLVSGSGTLLQALLDAPDLPAQVVAVGADRECVGLERAAAAGVQTFVERVADHPDREAWDAALAADIARHEPDLVVTAGFMKILGPRALASGTFLNTHPALLPAFPGAHGVRDALAYGVTVTGSTAHLVDAGVDTGPIIEQRTVAITPDDTEESLHERIKVVEREMLVDVVAAMATGGWRVEGRRVLLGGVR</sequence>
<keyword evidence="7" id="KW-1185">Reference proteome</keyword>
<comment type="similarity">
    <text evidence="4">Belongs to the GART family.</text>
</comment>
<feature type="binding site" evidence="4">
    <location>
        <begin position="89"/>
        <end position="92"/>
    </location>
    <ligand>
        <name>(6R)-10-formyltetrahydrofolate</name>
        <dbReference type="ChEBI" id="CHEBI:195366"/>
    </ligand>
</feature>
<gene>
    <name evidence="4 6" type="primary">purN</name>
    <name evidence="6" type="ORF">N5P18_11230</name>
</gene>
<evidence type="ECO:0000256" key="3">
    <source>
        <dbReference type="ARBA" id="ARBA00022755"/>
    </source>
</evidence>
<evidence type="ECO:0000256" key="2">
    <source>
        <dbReference type="ARBA" id="ARBA00022679"/>
    </source>
</evidence>
<evidence type="ECO:0000256" key="4">
    <source>
        <dbReference type="HAMAP-Rule" id="MF_01930"/>
    </source>
</evidence>
<evidence type="ECO:0000313" key="7">
    <source>
        <dbReference type="Proteomes" id="UP001381003"/>
    </source>
</evidence>
<feature type="binding site" evidence="4">
    <location>
        <position position="104"/>
    </location>
    <ligand>
        <name>(6R)-10-formyltetrahydrofolate</name>
        <dbReference type="ChEBI" id="CHEBI:195366"/>
    </ligand>
</feature>
<name>A0ABZ2FDK7_9MICO</name>
<dbReference type="Pfam" id="PF00551">
    <property type="entry name" value="Formyl_trans_N"/>
    <property type="match status" value="1"/>
</dbReference>
<dbReference type="GO" id="GO:0004644">
    <property type="term" value="F:phosphoribosylglycinamide formyltransferase activity"/>
    <property type="evidence" value="ECO:0007669"/>
    <property type="project" value="UniProtKB-EC"/>
</dbReference>
<feature type="binding site" evidence="4">
    <location>
        <position position="64"/>
    </location>
    <ligand>
        <name>(6R)-10-formyltetrahydrofolate</name>
        <dbReference type="ChEBI" id="CHEBI:195366"/>
    </ligand>
</feature>
<dbReference type="PANTHER" id="PTHR43369">
    <property type="entry name" value="PHOSPHORIBOSYLGLYCINAMIDE FORMYLTRANSFERASE"/>
    <property type="match status" value="1"/>
</dbReference>
<keyword evidence="3 4" id="KW-0658">Purine biosynthesis</keyword>
<dbReference type="PANTHER" id="PTHR43369:SF2">
    <property type="entry name" value="PHOSPHORIBOSYLGLYCINAMIDE FORMYLTRANSFERASE"/>
    <property type="match status" value="1"/>
</dbReference>
<dbReference type="RefSeq" id="WP_338537708.1">
    <property type="nucleotide sequence ID" value="NZ_CP104874.1"/>
</dbReference>
<dbReference type="EC" id="2.1.2.2" evidence="4"/>
<feature type="active site" description="Proton donor" evidence="4">
    <location>
        <position position="106"/>
    </location>
</feature>
<feature type="domain" description="Formyl transferase N-terminal" evidence="5">
    <location>
        <begin position="6"/>
        <end position="179"/>
    </location>
</feature>
<comment type="pathway">
    <text evidence="1 4">Purine metabolism; IMP biosynthesis via de novo pathway; N(2)-formyl-N(1)-(5-phospho-D-ribosyl)glycinamide from N(1)-(5-phospho-D-ribosyl)glycinamide (10-formyl THF route): step 1/1.</text>
</comment>
<dbReference type="InterPro" id="IPR002376">
    <property type="entry name" value="Formyl_transf_N"/>
</dbReference>
<dbReference type="Gene3D" id="3.40.50.170">
    <property type="entry name" value="Formyl transferase, N-terminal domain"/>
    <property type="match status" value="1"/>
</dbReference>
<reference evidence="6 7" key="1">
    <citation type="submission" date="2022-09" db="EMBL/GenBank/DDBJ databases">
        <title>Complete genome sequence of Janibacter terrae strain COS04-44, PCL-degrading bacteria isolated from oil spilled coast.</title>
        <authorList>
            <person name="Park H."/>
            <person name="Kim J.Y."/>
            <person name="An S.H."/>
            <person name="Lee C.M."/>
            <person name="Weon H.-Y."/>
        </authorList>
    </citation>
    <scope>NUCLEOTIDE SEQUENCE [LARGE SCALE GENOMIC DNA]</scope>
    <source>
        <strain evidence="6 7">COS04-44</strain>
    </source>
</reference>
<evidence type="ECO:0000256" key="1">
    <source>
        <dbReference type="ARBA" id="ARBA00005054"/>
    </source>
</evidence>
<organism evidence="6 7">
    <name type="scientific">Janibacter terrae</name>
    <dbReference type="NCBI Taxonomy" id="103817"/>
    <lineage>
        <taxon>Bacteria</taxon>
        <taxon>Bacillati</taxon>
        <taxon>Actinomycetota</taxon>
        <taxon>Actinomycetes</taxon>
        <taxon>Micrococcales</taxon>
        <taxon>Intrasporangiaceae</taxon>
        <taxon>Janibacter</taxon>
    </lineage>
</organism>
<accession>A0ABZ2FDK7</accession>
<comment type="catalytic activity">
    <reaction evidence="4">
        <text>N(1)-(5-phospho-beta-D-ribosyl)glycinamide + (6R)-10-formyltetrahydrofolate = N(2)-formyl-N(1)-(5-phospho-beta-D-ribosyl)glycinamide + (6S)-5,6,7,8-tetrahydrofolate + H(+)</text>
        <dbReference type="Rhea" id="RHEA:15053"/>
        <dbReference type="ChEBI" id="CHEBI:15378"/>
        <dbReference type="ChEBI" id="CHEBI:57453"/>
        <dbReference type="ChEBI" id="CHEBI:143788"/>
        <dbReference type="ChEBI" id="CHEBI:147286"/>
        <dbReference type="ChEBI" id="CHEBI:195366"/>
        <dbReference type="EC" id="2.1.2.2"/>
    </reaction>
</comment>
<dbReference type="SUPFAM" id="SSF53328">
    <property type="entry name" value="Formyltransferase"/>
    <property type="match status" value="1"/>
</dbReference>
<keyword evidence="2 4" id="KW-0808">Transferase</keyword>
<proteinExistence type="inferred from homology"/>
<dbReference type="InterPro" id="IPR036477">
    <property type="entry name" value="Formyl_transf_N_sf"/>
</dbReference>
<dbReference type="HAMAP" id="MF_01930">
    <property type="entry name" value="PurN"/>
    <property type="match status" value="1"/>
</dbReference>
<comment type="function">
    <text evidence="4">Catalyzes the transfer of a formyl group from 10-formyltetrahydrofolate to 5-phospho-ribosyl-glycinamide (GAR), producing 5-phospho-ribosyl-N-formylglycinamide (FGAR) and tetrahydrofolate.</text>
</comment>
<evidence type="ECO:0000259" key="5">
    <source>
        <dbReference type="Pfam" id="PF00551"/>
    </source>
</evidence>
<dbReference type="InterPro" id="IPR004607">
    <property type="entry name" value="GART"/>
</dbReference>
<comment type="caution">
    <text evidence="4">Lacks conserved residue(s) required for the propagation of feature annotation.</text>
</comment>
<dbReference type="NCBIfam" id="TIGR00639">
    <property type="entry name" value="PurN"/>
    <property type="match status" value="1"/>
</dbReference>
<protein>
    <recommendedName>
        <fullName evidence="4">Phosphoribosylglycinamide formyltransferase</fullName>
        <ecNumber evidence="4">2.1.2.2</ecNumber>
    </recommendedName>
    <alternativeName>
        <fullName evidence="4">5'-phosphoribosylglycinamide transformylase</fullName>
    </alternativeName>
    <alternativeName>
        <fullName evidence="4">GAR transformylase</fullName>
        <shortName evidence="4">GART</shortName>
    </alternativeName>
</protein>
<dbReference type="CDD" id="cd08645">
    <property type="entry name" value="FMT_core_GART"/>
    <property type="match status" value="1"/>
</dbReference>
<dbReference type="EMBL" id="CP104874">
    <property type="protein sequence ID" value="WWF04262.1"/>
    <property type="molecule type" value="Genomic_DNA"/>
</dbReference>
<feature type="site" description="Raises pKa of active site His" evidence="4">
    <location>
        <position position="142"/>
    </location>
</feature>
<dbReference type="Proteomes" id="UP001381003">
    <property type="component" value="Chromosome"/>
</dbReference>
<evidence type="ECO:0000313" key="6">
    <source>
        <dbReference type="EMBL" id="WWF04262.1"/>
    </source>
</evidence>